<keyword evidence="12" id="KW-1185">Reference proteome</keyword>
<evidence type="ECO:0000256" key="5">
    <source>
        <dbReference type="ARBA" id="ARBA00022500"/>
    </source>
</evidence>
<keyword evidence="6" id="KW-0812">Transmembrane</keyword>
<evidence type="ECO:0000256" key="8">
    <source>
        <dbReference type="ARBA" id="ARBA00022989"/>
    </source>
</evidence>
<gene>
    <name evidence="11" type="ORF">H8R94_01455</name>
</gene>
<evidence type="ECO:0000256" key="7">
    <source>
        <dbReference type="ARBA" id="ARBA00022779"/>
    </source>
</evidence>
<comment type="function">
    <text evidence="1 10">Controls the rotational direction of flagella during chemotaxis.</text>
</comment>
<protein>
    <recommendedName>
        <fullName evidence="10">Flagellar protein FliL</fullName>
    </recommendedName>
</protein>
<dbReference type="InterPro" id="IPR005503">
    <property type="entry name" value="FliL"/>
</dbReference>
<comment type="caution">
    <text evidence="11">The sequence shown here is derived from an EMBL/GenBank/DDBJ whole genome shotgun (WGS) entry which is preliminary data.</text>
</comment>
<evidence type="ECO:0000256" key="2">
    <source>
        <dbReference type="ARBA" id="ARBA00004162"/>
    </source>
</evidence>
<dbReference type="Proteomes" id="UP000643810">
    <property type="component" value="Unassembled WGS sequence"/>
</dbReference>
<evidence type="ECO:0000313" key="12">
    <source>
        <dbReference type="Proteomes" id="UP000643810"/>
    </source>
</evidence>
<evidence type="ECO:0000256" key="6">
    <source>
        <dbReference type="ARBA" id="ARBA00022692"/>
    </source>
</evidence>
<comment type="similarity">
    <text evidence="3 10">Belongs to the FliL family.</text>
</comment>
<evidence type="ECO:0000256" key="10">
    <source>
        <dbReference type="RuleBase" id="RU364125"/>
    </source>
</evidence>
<dbReference type="EMBL" id="JACOPG010000001">
    <property type="protein sequence ID" value="MBC5685291.1"/>
    <property type="molecule type" value="Genomic_DNA"/>
</dbReference>
<name>A0ABR7GER7_9FIRM</name>
<keyword evidence="7 10" id="KW-0283">Flagellar rotation</keyword>
<keyword evidence="11" id="KW-0966">Cell projection</keyword>
<comment type="subcellular location">
    <subcellularLocation>
        <location evidence="2">Cell membrane</location>
        <topology evidence="2">Single-pass membrane protein</topology>
    </subcellularLocation>
</comment>
<evidence type="ECO:0000313" key="11">
    <source>
        <dbReference type="EMBL" id="MBC5685291.1"/>
    </source>
</evidence>
<reference evidence="11 12" key="1">
    <citation type="submission" date="2020-08" db="EMBL/GenBank/DDBJ databases">
        <title>Genome public.</title>
        <authorList>
            <person name="Liu C."/>
            <person name="Sun Q."/>
        </authorList>
    </citation>
    <scope>NUCLEOTIDE SEQUENCE [LARGE SCALE GENOMIC DNA]</scope>
    <source>
        <strain evidence="11 12">NSJ-9</strain>
    </source>
</reference>
<keyword evidence="4 10" id="KW-1003">Cell membrane</keyword>
<dbReference type="RefSeq" id="WP_118281075.1">
    <property type="nucleotide sequence ID" value="NZ_JACOPG010000001.1"/>
</dbReference>
<accession>A0ABR7GER7</accession>
<keyword evidence="5 10" id="KW-0145">Chemotaxis</keyword>
<keyword evidence="11" id="KW-0282">Flagellum</keyword>
<organism evidence="11 12">
    <name type="scientific">Roseburia lenta</name>
    <dbReference type="NCBI Taxonomy" id="2763061"/>
    <lineage>
        <taxon>Bacteria</taxon>
        <taxon>Bacillati</taxon>
        <taxon>Bacillota</taxon>
        <taxon>Clostridia</taxon>
        <taxon>Lachnospirales</taxon>
        <taxon>Lachnospiraceae</taxon>
        <taxon>Roseburia</taxon>
    </lineage>
</organism>
<evidence type="ECO:0000256" key="4">
    <source>
        <dbReference type="ARBA" id="ARBA00022475"/>
    </source>
</evidence>
<dbReference type="Pfam" id="PF03748">
    <property type="entry name" value="FliL"/>
    <property type="match status" value="1"/>
</dbReference>
<evidence type="ECO:0000256" key="1">
    <source>
        <dbReference type="ARBA" id="ARBA00002254"/>
    </source>
</evidence>
<keyword evidence="8" id="KW-1133">Transmembrane helix</keyword>
<evidence type="ECO:0000256" key="3">
    <source>
        <dbReference type="ARBA" id="ARBA00008281"/>
    </source>
</evidence>
<evidence type="ECO:0000256" key="9">
    <source>
        <dbReference type="ARBA" id="ARBA00023136"/>
    </source>
</evidence>
<keyword evidence="9 10" id="KW-0472">Membrane</keyword>
<proteinExistence type="inferred from homology"/>
<sequence length="170" mass="18832">MKKNLITVITLALVVVNLVLTVILTITILPETQKANELITKVCSAIDLDLESGSATSNANIPIDQIEVYNIDDEQTINLKQDGDGKDHFAMLTVSISMDTKNSDYKDLKPQVEEKVNLIKGDINNIVSQYTIDEIKNNQSAVQDEILKDLQKMFGSDFIVAVGFPTAQYQ</sequence>
<keyword evidence="11" id="KW-0969">Cilium</keyword>